<dbReference type="PANTHER" id="PTHR33988">
    <property type="entry name" value="ENDORIBONUCLEASE MAZF-RELATED"/>
    <property type="match status" value="1"/>
</dbReference>
<dbReference type="GO" id="GO:0016787">
    <property type="term" value="F:hydrolase activity"/>
    <property type="evidence" value="ECO:0007669"/>
    <property type="project" value="UniProtKB-KW"/>
</dbReference>
<protein>
    <recommendedName>
        <fullName evidence="1">mRNA interferase</fullName>
        <ecNumber evidence="1">3.1.-.-</ecNumber>
    </recommendedName>
</protein>
<dbReference type="AlphaFoldDB" id="A0A1U7P0V3"/>
<evidence type="ECO:0000313" key="3">
    <source>
        <dbReference type="Proteomes" id="UP000186607"/>
    </source>
</evidence>
<dbReference type="GO" id="GO:0006402">
    <property type="term" value="P:mRNA catabolic process"/>
    <property type="evidence" value="ECO:0007669"/>
    <property type="project" value="TreeGrafter"/>
</dbReference>
<reference evidence="2 3" key="1">
    <citation type="submission" date="2017-01" db="EMBL/GenBank/DDBJ databases">
        <title>Genome Analysis of Deinococcus marmoris KOPRI26562.</title>
        <authorList>
            <person name="Kim J.H."/>
            <person name="Oh H.-M."/>
        </authorList>
    </citation>
    <scope>NUCLEOTIDE SEQUENCE [LARGE SCALE GENOMIC DNA]</scope>
    <source>
        <strain evidence="2 3">KOPRI26562</strain>
    </source>
</reference>
<accession>A0A1U7P0V3</accession>
<dbReference type="STRING" id="249408.BOO71_0004786"/>
<keyword evidence="3" id="KW-1185">Reference proteome</keyword>
<keyword evidence="1" id="KW-0255">Endonuclease</keyword>
<dbReference type="PIRSF" id="PIRSF033490">
    <property type="entry name" value="MazF"/>
    <property type="match status" value="1"/>
</dbReference>
<dbReference type="PANTHER" id="PTHR33988:SF1">
    <property type="entry name" value="ENDORIBONUCLEASE MAZF7-RELATED"/>
    <property type="match status" value="1"/>
</dbReference>
<dbReference type="InterPro" id="IPR003477">
    <property type="entry name" value="PemK-like"/>
</dbReference>
<comment type="function">
    <text evidence="1">Toxic component of a type II toxin-antitoxin (TA) system.</text>
</comment>
<dbReference type="Pfam" id="PF02452">
    <property type="entry name" value="PemK_toxin"/>
    <property type="match status" value="1"/>
</dbReference>
<evidence type="ECO:0000313" key="2">
    <source>
        <dbReference type="EMBL" id="OLV18803.1"/>
    </source>
</evidence>
<comment type="caution">
    <text evidence="2">The sequence shown here is derived from an EMBL/GenBank/DDBJ whole genome shotgun (WGS) entry which is preliminary data.</text>
</comment>
<dbReference type="InterPro" id="IPR011067">
    <property type="entry name" value="Plasmid_toxin/cell-grow_inhib"/>
</dbReference>
<dbReference type="Proteomes" id="UP000186607">
    <property type="component" value="Unassembled WGS sequence"/>
</dbReference>
<comment type="similarity">
    <text evidence="1">Belongs to the PemK/MazF family.</text>
</comment>
<dbReference type="GO" id="GO:0004521">
    <property type="term" value="F:RNA endonuclease activity"/>
    <property type="evidence" value="ECO:0007669"/>
    <property type="project" value="TreeGrafter"/>
</dbReference>
<dbReference type="GO" id="GO:0016075">
    <property type="term" value="P:rRNA catabolic process"/>
    <property type="evidence" value="ECO:0007669"/>
    <property type="project" value="TreeGrafter"/>
</dbReference>
<gene>
    <name evidence="2" type="ORF">BOO71_0004786</name>
</gene>
<dbReference type="eggNOG" id="COG2337">
    <property type="taxonomic scope" value="Bacteria"/>
</dbReference>
<dbReference type="RefSeq" id="WP_075831464.1">
    <property type="nucleotide sequence ID" value="NZ_MSTI01000057.1"/>
</dbReference>
<dbReference type="GO" id="GO:0003677">
    <property type="term" value="F:DNA binding"/>
    <property type="evidence" value="ECO:0007669"/>
    <property type="project" value="InterPro"/>
</dbReference>
<name>A0A1U7P0V3_9DEIO</name>
<dbReference type="Gene3D" id="2.30.30.110">
    <property type="match status" value="1"/>
</dbReference>
<dbReference type="EMBL" id="MSTI01000057">
    <property type="protein sequence ID" value="OLV18803.1"/>
    <property type="molecule type" value="Genomic_DNA"/>
</dbReference>
<dbReference type="EC" id="3.1.-.-" evidence="1"/>
<organism evidence="2 3">
    <name type="scientific">Deinococcus marmoris</name>
    <dbReference type="NCBI Taxonomy" id="249408"/>
    <lineage>
        <taxon>Bacteria</taxon>
        <taxon>Thermotogati</taxon>
        <taxon>Deinococcota</taxon>
        <taxon>Deinococci</taxon>
        <taxon>Deinococcales</taxon>
        <taxon>Deinococcaceae</taxon>
        <taxon>Deinococcus</taxon>
    </lineage>
</organism>
<keyword evidence="1" id="KW-0378">Hydrolase</keyword>
<evidence type="ECO:0000256" key="1">
    <source>
        <dbReference type="PIRNR" id="PIRNR033490"/>
    </source>
</evidence>
<keyword evidence="1" id="KW-0540">Nuclease</keyword>
<proteinExistence type="inferred from homology"/>
<dbReference type="SUPFAM" id="SSF50118">
    <property type="entry name" value="Cell growth inhibitor/plasmid maintenance toxic component"/>
    <property type="match status" value="1"/>
</dbReference>
<sequence length="111" mass="12144">MRRGDLYLVNFEPSTPGEPARTRPAVILTNNIANETLPHLVVAPVTSNVSREYPFDVPLPAGSCGLTESSRVQLNYIRGLNRSRIGRYLGSLTTAQISELDGKLRVHLGLS</sequence>